<evidence type="ECO:0000256" key="5">
    <source>
        <dbReference type="ARBA" id="ARBA00022833"/>
    </source>
</evidence>
<dbReference type="InterPro" id="IPR015021">
    <property type="entry name" value="C11orf54_DUF1907"/>
</dbReference>
<dbReference type="AlphaFoldDB" id="A0A8D2KYC6"/>
<feature type="signal peptide" evidence="7">
    <location>
        <begin position="1"/>
        <end position="20"/>
    </location>
</feature>
<evidence type="ECO:0000313" key="9">
    <source>
        <dbReference type="Ensembl" id="ENSVKKP00000014106.1"/>
    </source>
</evidence>
<keyword evidence="3" id="KW-0479">Metal-binding</keyword>
<evidence type="ECO:0000259" key="8">
    <source>
        <dbReference type="SMART" id="SM01168"/>
    </source>
</evidence>
<dbReference type="Pfam" id="PF08925">
    <property type="entry name" value="DUF1907"/>
    <property type="match status" value="1"/>
</dbReference>
<accession>A0A8D2KYC6</accession>
<dbReference type="PANTHER" id="PTHR13204:SF1">
    <property type="entry name" value="ESTER HYDROLASE C11ORF54"/>
    <property type="match status" value="1"/>
</dbReference>
<comment type="subcellular location">
    <subcellularLocation>
        <location evidence="1">Nucleus</location>
    </subcellularLocation>
</comment>
<name>A0A8D2KYC6_VARKO</name>
<keyword evidence="6" id="KW-0539">Nucleus</keyword>
<comment type="subunit">
    <text evidence="2">Monomer.</text>
</comment>
<dbReference type="SUPFAM" id="SSF117856">
    <property type="entry name" value="AF0104/ALDC/Ptd012-like"/>
    <property type="match status" value="1"/>
</dbReference>
<feature type="chain" id="PRO_5034328548" evidence="7">
    <location>
        <begin position="21"/>
        <end position="280"/>
    </location>
</feature>
<dbReference type="PANTHER" id="PTHR13204">
    <property type="entry name" value="PTD012 PROTEIN"/>
    <property type="match status" value="1"/>
</dbReference>
<evidence type="ECO:0000256" key="7">
    <source>
        <dbReference type="SAM" id="SignalP"/>
    </source>
</evidence>
<dbReference type="Ensembl" id="ENSVKKT00000014442.1">
    <property type="protein sequence ID" value="ENSVKKP00000014106.1"/>
    <property type="gene ID" value="ENSVKKG00000009596.1"/>
</dbReference>
<keyword evidence="4" id="KW-0378">Hydrolase</keyword>
<dbReference type="CDD" id="cd17298">
    <property type="entry name" value="DUF1907"/>
    <property type="match status" value="1"/>
</dbReference>
<sequence>DTPTNLTHLLFLVLLTGICGKPRIADVGGVPYLLPLVQKDKVYDLNTVAKEIQLPGAFFLGAGAASSRVVGGNAELIPVVKAKSEEKPAVNGSYIAQINPSDGGSLLEKYSSKHNDCEFGLLANLYASEGLPGQVIEVKANRRTGEQNFISCIRKTLEKYYGDKPVGMGGTFVIQKGKARIHIMPSEFSACPLNTDEEVNNWLKFFEMRAPLICQPVLVSQDPGFDLRVEHTHCFSHHGEGGHYHTDTTPETVEYLGYFVPAEFLFRIDRPKETHMVGRD</sequence>
<evidence type="ECO:0000313" key="10">
    <source>
        <dbReference type="Proteomes" id="UP000694545"/>
    </source>
</evidence>
<organism evidence="9 10">
    <name type="scientific">Varanus komodoensis</name>
    <name type="common">Komodo dragon</name>
    <dbReference type="NCBI Taxonomy" id="61221"/>
    <lineage>
        <taxon>Eukaryota</taxon>
        <taxon>Metazoa</taxon>
        <taxon>Chordata</taxon>
        <taxon>Craniata</taxon>
        <taxon>Vertebrata</taxon>
        <taxon>Euteleostomi</taxon>
        <taxon>Lepidosauria</taxon>
        <taxon>Squamata</taxon>
        <taxon>Bifurcata</taxon>
        <taxon>Unidentata</taxon>
        <taxon>Episquamata</taxon>
        <taxon>Toxicofera</taxon>
        <taxon>Anguimorpha</taxon>
        <taxon>Paleoanguimorpha</taxon>
        <taxon>Varanoidea</taxon>
        <taxon>Varanidae</taxon>
        <taxon>Varanus</taxon>
    </lineage>
</organism>
<evidence type="ECO:0000256" key="6">
    <source>
        <dbReference type="ARBA" id="ARBA00023242"/>
    </source>
</evidence>
<keyword evidence="7" id="KW-0732">Signal</keyword>
<dbReference type="GO" id="GO:0008270">
    <property type="term" value="F:zinc ion binding"/>
    <property type="evidence" value="ECO:0007669"/>
    <property type="project" value="TreeGrafter"/>
</dbReference>
<dbReference type="GO" id="GO:0016788">
    <property type="term" value="F:hydrolase activity, acting on ester bonds"/>
    <property type="evidence" value="ECO:0007669"/>
    <property type="project" value="TreeGrafter"/>
</dbReference>
<evidence type="ECO:0000256" key="4">
    <source>
        <dbReference type="ARBA" id="ARBA00022801"/>
    </source>
</evidence>
<protein>
    <submittedName>
        <fullName evidence="9">Chromosome 11 open reading frame 54</fullName>
    </submittedName>
</protein>
<dbReference type="GO" id="GO:0005634">
    <property type="term" value="C:nucleus"/>
    <property type="evidence" value="ECO:0007669"/>
    <property type="project" value="UniProtKB-SubCell"/>
</dbReference>
<keyword evidence="10" id="KW-1185">Reference proteome</keyword>
<dbReference type="SMART" id="SM01168">
    <property type="entry name" value="DUF1907"/>
    <property type="match status" value="1"/>
</dbReference>
<proteinExistence type="predicted"/>
<reference evidence="9" key="1">
    <citation type="submission" date="2025-08" db="UniProtKB">
        <authorList>
            <consortium name="Ensembl"/>
        </authorList>
    </citation>
    <scope>IDENTIFICATION</scope>
</reference>
<evidence type="ECO:0000256" key="2">
    <source>
        <dbReference type="ARBA" id="ARBA00011245"/>
    </source>
</evidence>
<reference evidence="9" key="2">
    <citation type="submission" date="2025-09" db="UniProtKB">
        <authorList>
            <consortium name="Ensembl"/>
        </authorList>
    </citation>
    <scope>IDENTIFICATION</scope>
</reference>
<feature type="domain" description="DUF1907" evidence="8">
    <location>
        <begin position="5"/>
        <end position="268"/>
    </location>
</feature>
<evidence type="ECO:0000256" key="3">
    <source>
        <dbReference type="ARBA" id="ARBA00022723"/>
    </source>
</evidence>
<keyword evidence="5" id="KW-0862">Zinc</keyword>
<dbReference type="Proteomes" id="UP000694545">
    <property type="component" value="Unplaced"/>
</dbReference>
<evidence type="ECO:0000256" key="1">
    <source>
        <dbReference type="ARBA" id="ARBA00004123"/>
    </source>
</evidence>